<organism evidence="2">
    <name type="scientific">Amorphochlora amoebiformis</name>
    <dbReference type="NCBI Taxonomy" id="1561963"/>
    <lineage>
        <taxon>Eukaryota</taxon>
        <taxon>Sar</taxon>
        <taxon>Rhizaria</taxon>
        <taxon>Cercozoa</taxon>
        <taxon>Chlorarachniophyceae</taxon>
        <taxon>Amorphochlora</taxon>
    </lineage>
</organism>
<gene>
    <name evidence="1" type="ORF">LAMO00422_LOCUS18523</name>
    <name evidence="2" type="ORF">LAMO00422_LOCUS18524</name>
</gene>
<name>A0A6T6XL63_9EUKA</name>
<protein>
    <submittedName>
        <fullName evidence="2">Uncharacterized protein</fullName>
    </submittedName>
</protein>
<accession>A0A6T6XL63</accession>
<evidence type="ECO:0000313" key="2">
    <source>
        <dbReference type="EMBL" id="CAD8459571.1"/>
    </source>
</evidence>
<dbReference type="EMBL" id="HBEM01027200">
    <property type="protein sequence ID" value="CAD8459570.1"/>
    <property type="molecule type" value="Transcribed_RNA"/>
</dbReference>
<proteinExistence type="predicted"/>
<dbReference type="AlphaFoldDB" id="A0A6T6XL63"/>
<evidence type="ECO:0000313" key="1">
    <source>
        <dbReference type="EMBL" id="CAD8459570.1"/>
    </source>
</evidence>
<dbReference type="EMBL" id="HBEM01027201">
    <property type="protein sequence ID" value="CAD8459571.1"/>
    <property type="molecule type" value="Transcribed_RNA"/>
</dbReference>
<sequence length="170" mass="20123">MFTKGNLKLIIKVIQKINNALEIDKLTKNRGKSIESLIRISSSRARLKNKISIDFSDLLYSLIIILKNNLSKKSLSHQKYVYKKLFEYFKDPEINSCLLENIIDEYFINELYQKIDYKFSVNNSNYCVSNMIKERDYNSLDFYNSTCLSSLIKRKRLIKLLANKYHIDIK</sequence>
<reference evidence="2" key="1">
    <citation type="submission" date="2021-01" db="EMBL/GenBank/DDBJ databases">
        <authorList>
            <person name="Corre E."/>
            <person name="Pelletier E."/>
            <person name="Niang G."/>
            <person name="Scheremetjew M."/>
            <person name="Finn R."/>
            <person name="Kale V."/>
            <person name="Holt S."/>
            <person name="Cochrane G."/>
            <person name="Meng A."/>
            <person name="Brown T."/>
            <person name="Cohen L."/>
        </authorList>
    </citation>
    <scope>NUCLEOTIDE SEQUENCE</scope>
    <source>
        <strain evidence="2">CCMP2058</strain>
    </source>
</reference>